<dbReference type="InterPro" id="IPR023214">
    <property type="entry name" value="HAD_sf"/>
</dbReference>
<accession>A0ABU1UF69</accession>
<dbReference type="Proteomes" id="UP001252243">
    <property type="component" value="Unassembled WGS sequence"/>
</dbReference>
<reference evidence="1 2" key="1">
    <citation type="submission" date="2023-07" db="EMBL/GenBank/DDBJ databases">
        <title>Sorghum-associated microbial communities from plants grown in Nebraska, USA.</title>
        <authorList>
            <person name="Schachtman D."/>
        </authorList>
    </citation>
    <scope>NUCLEOTIDE SEQUENCE [LARGE SCALE GENOMIC DNA]</scope>
    <source>
        <strain evidence="1 2">BE167</strain>
    </source>
</reference>
<dbReference type="EMBL" id="JAVDVQ010000014">
    <property type="protein sequence ID" value="MDR7083790.1"/>
    <property type="molecule type" value="Genomic_DNA"/>
</dbReference>
<protein>
    <submittedName>
        <fullName evidence="1">Phosphoglycolate phosphatase-like HAD superfamily hydrolase</fullName>
    </submittedName>
</protein>
<gene>
    <name evidence="1" type="ORF">J2X01_003090</name>
</gene>
<keyword evidence="2" id="KW-1185">Reference proteome</keyword>
<organism evidence="1 2">
    <name type="scientific">Arthrobacter ginsengisoli</name>
    <dbReference type="NCBI Taxonomy" id="1356565"/>
    <lineage>
        <taxon>Bacteria</taxon>
        <taxon>Bacillati</taxon>
        <taxon>Actinomycetota</taxon>
        <taxon>Actinomycetes</taxon>
        <taxon>Micrococcales</taxon>
        <taxon>Micrococcaceae</taxon>
        <taxon>Arthrobacter</taxon>
    </lineage>
</organism>
<dbReference type="Pfam" id="PF13242">
    <property type="entry name" value="Hydrolase_like"/>
    <property type="match status" value="1"/>
</dbReference>
<sequence>MAAFPSKLRFFSFGGYGSDSTYRGELTRMALRRAALAYGQPVTAARAVVGGDNPPDVPAAHAAGIACLGVASLHFTADQTRRAGADCVVTSLTGGLPLEGMEVTA</sequence>
<evidence type="ECO:0000313" key="2">
    <source>
        <dbReference type="Proteomes" id="UP001252243"/>
    </source>
</evidence>
<evidence type="ECO:0000313" key="1">
    <source>
        <dbReference type="EMBL" id="MDR7083790.1"/>
    </source>
</evidence>
<proteinExistence type="predicted"/>
<dbReference type="Gene3D" id="3.40.50.1000">
    <property type="entry name" value="HAD superfamily/HAD-like"/>
    <property type="match status" value="1"/>
</dbReference>
<name>A0ABU1UF69_9MICC</name>
<dbReference type="SUPFAM" id="SSF56784">
    <property type="entry name" value="HAD-like"/>
    <property type="match status" value="1"/>
</dbReference>
<dbReference type="InterPro" id="IPR036412">
    <property type="entry name" value="HAD-like_sf"/>
</dbReference>
<comment type="caution">
    <text evidence="1">The sequence shown here is derived from an EMBL/GenBank/DDBJ whole genome shotgun (WGS) entry which is preliminary data.</text>
</comment>
<dbReference type="RefSeq" id="WP_310059134.1">
    <property type="nucleotide sequence ID" value="NZ_JAVDVQ010000014.1"/>
</dbReference>